<comment type="similarity">
    <text evidence="1">Belongs to the RANBP9/10 family.</text>
</comment>
<dbReference type="InterPro" id="IPR013320">
    <property type="entry name" value="ConA-like_dom_sf"/>
</dbReference>
<dbReference type="SMART" id="SM00757">
    <property type="entry name" value="CRA"/>
    <property type="match status" value="1"/>
</dbReference>
<feature type="compositionally biased region" description="Acidic residues" evidence="2">
    <location>
        <begin position="826"/>
        <end position="880"/>
    </location>
</feature>
<dbReference type="EMBL" id="CABIJS010000012">
    <property type="protein sequence ID" value="VUZ39330.1"/>
    <property type="molecule type" value="Genomic_DNA"/>
</dbReference>
<dbReference type="SMART" id="SM00449">
    <property type="entry name" value="SPRY"/>
    <property type="match status" value="1"/>
</dbReference>
<feature type="region of interest" description="Disordered" evidence="2">
    <location>
        <begin position="49"/>
        <end position="73"/>
    </location>
</feature>
<feature type="region of interest" description="Disordered" evidence="2">
    <location>
        <begin position="476"/>
        <end position="499"/>
    </location>
</feature>
<dbReference type="CDD" id="cd12885">
    <property type="entry name" value="SPRY_RanBP_like"/>
    <property type="match status" value="1"/>
</dbReference>
<dbReference type="Gene3D" id="2.60.120.920">
    <property type="match status" value="1"/>
</dbReference>
<dbReference type="SUPFAM" id="SSF49899">
    <property type="entry name" value="Concanavalin A-like lectins/glucanases"/>
    <property type="match status" value="1"/>
</dbReference>
<accession>A0A564XWG8</accession>
<feature type="compositionally biased region" description="Polar residues" evidence="2">
    <location>
        <begin position="760"/>
        <end position="769"/>
    </location>
</feature>
<feature type="compositionally biased region" description="Low complexity" evidence="2">
    <location>
        <begin position="549"/>
        <end position="566"/>
    </location>
</feature>
<organism evidence="5 6">
    <name type="scientific">Hymenolepis diminuta</name>
    <name type="common">Rat tapeworm</name>
    <dbReference type="NCBI Taxonomy" id="6216"/>
    <lineage>
        <taxon>Eukaryota</taxon>
        <taxon>Metazoa</taxon>
        <taxon>Spiralia</taxon>
        <taxon>Lophotrochozoa</taxon>
        <taxon>Platyhelminthes</taxon>
        <taxon>Cestoda</taxon>
        <taxon>Eucestoda</taxon>
        <taxon>Cyclophyllidea</taxon>
        <taxon>Hymenolepididae</taxon>
        <taxon>Hymenolepis</taxon>
    </lineage>
</organism>
<evidence type="ECO:0000259" key="3">
    <source>
        <dbReference type="PROSITE" id="PS50188"/>
    </source>
</evidence>
<feature type="compositionally biased region" description="Low complexity" evidence="2">
    <location>
        <begin position="388"/>
        <end position="405"/>
    </location>
</feature>
<keyword evidence="6" id="KW-1185">Reference proteome</keyword>
<feature type="compositionally biased region" description="Polar residues" evidence="2">
    <location>
        <begin position="990"/>
        <end position="1002"/>
    </location>
</feature>
<dbReference type="InterPro" id="IPR006594">
    <property type="entry name" value="LisH"/>
</dbReference>
<evidence type="ECO:0000256" key="2">
    <source>
        <dbReference type="SAM" id="MobiDB-lite"/>
    </source>
</evidence>
<dbReference type="PANTHER" id="PTHR12864">
    <property type="entry name" value="RAN BINDING PROTEIN 9-RELATED"/>
    <property type="match status" value="1"/>
</dbReference>
<evidence type="ECO:0000313" key="5">
    <source>
        <dbReference type="EMBL" id="VUZ39330.1"/>
    </source>
</evidence>
<feature type="compositionally biased region" description="Low complexity" evidence="2">
    <location>
        <begin position="722"/>
        <end position="734"/>
    </location>
</feature>
<feature type="compositionally biased region" description="Acidic residues" evidence="2">
    <location>
        <begin position="526"/>
        <end position="536"/>
    </location>
</feature>
<sequence>MANSTKMTKLQQLYRSVYTSEPIQRLPSSWRSKELQPTFKFAPSGLSVTRVGEASPQRTSNRRSANDQNNSVEPSTVYPIVKSDYPVPFSTGIYYYETEICAIKSECFMVIGFSTKSASKSTVWDSSCYGLDNSGALYHSSPDTVLCPNGFKEKDIIGCGINFITSSLFFTKNGQFLGNAFEGIIPIYGTSEIHPVILMDGLQTRILTNFGESPFVYPFLKYLSSERFTQESQLVSALSRDFIDVKMRDLVAGYLVHHGYIETASSFSRWTKMGESASSPKKTRCDIDLTSASTTGGEAAAAELSTEASAQSGVEPESFPGIGSMQHRRSLRSFCQRCKFGLVASTLNALYPRIVEKYPELILQLRCRQLIEMMHRHSVRLSGQGPTSSSSDSKLLLHQHQQKQQQLEEEGGGGRGSRKRPCVADTTSSEAACYVCTSGSVPTLAIYDDSRAQPLIHQNHGLGSSAATSCDAMDIDSSSLAPESTSEQASLHIPQPQPQQLVNKSHISVNGANALSSAKMTTCNFPDDEDDDETNDLDQPVPMDIGSLSGAAPQQQQVPSAAGSSASLNALSVGDGDRDYLMRQIRFSRSLMDLAKDVEMKKGTISPETDRLLHDSVCLLAYEKPADPECPLRCLLDSSGRDNIASLINSAILTEEHKLPAQPNIEKILYKLERYLTSTDESQAQSLAHFLLYHLTPSQYQEEMNRLVKSTTEPQILSDPPSSNNGTNNNNGNSKADESFQSIEHPRGTARRNRRLNHAVVSNGTSNGRVSPPKRRSNGARRRYWRRQIPVGSTEDDDENEEEEEVGDFSLEDEGEGVQLHRHEELEDDSEMNIEGGEGEDGESLEDEEEEVELMTASMEEDGFEDSQEGDEQEEEDEIAYDPGDVEGIPHEGEGEEDMIQFGGWNRLSSGRSQDEVGGSNRGGGRASASRQDSEGASTEPFLSYISRSPRYGRDTIVEGSSTTNDFWPRVNLLYTSRNPRRGQQPPPSSNSGDDATNNANQ</sequence>
<feature type="region of interest" description="Disordered" evidence="2">
    <location>
        <begin position="380"/>
        <end position="422"/>
    </location>
</feature>
<dbReference type="InterPro" id="IPR006595">
    <property type="entry name" value="CTLH_C"/>
</dbReference>
<protein>
    <submittedName>
        <fullName evidence="5">Uncharacterized protein</fullName>
    </submittedName>
</protein>
<dbReference type="InterPro" id="IPR044736">
    <property type="entry name" value="Gid1/RanBPM/SPLA_SPRY"/>
</dbReference>
<dbReference type="Pfam" id="PF00622">
    <property type="entry name" value="SPRY"/>
    <property type="match status" value="1"/>
</dbReference>
<dbReference type="Proteomes" id="UP000321570">
    <property type="component" value="Unassembled WGS sequence"/>
</dbReference>
<evidence type="ECO:0000313" key="6">
    <source>
        <dbReference type="Proteomes" id="UP000321570"/>
    </source>
</evidence>
<dbReference type="PROSITE" id="PS50897">
    <property type="entry name" value="CTLH"/>
    <property type="match status" value="1"/>
</dbReference>
<feature type="region of interest" description="Disordered" evidence="2">
    <location>
        <begin position="708"/>
        <end position="1002"/>
    </location>
</feature>
<evidence type="ECO:0000256" key="1">
    <source>
        <dbReference type="ARBA" id="ARBA00006535"/>
    </source>
</evidence>
<dbReference type="PROSITE" id="PS50188">
    <property type="entry name" value="B302_SPRY"/>
    <property type="match status" value="1"/>
</dbReference>
<feature type="domain" description="B30.2/SPRY" evidence="3">
    <location>
        <begin position="8"/>
        <end position="215"/>
    </location>
</feature>
<dbReference type="InterPro" id="IPR013144">
    <property type="entry name" value="CRA_dom"/>
</dbReference>
<evidence type="ECO:0000259" key="4">
    <source>
        <dbReference type="PROSITE" id="PS50897"/>
    </source>
</evidence>
<gene>
    <name evidence="5" type="ORF">WMSIL1_LOCUS651</name>
</gene>
<dbReference type="AlphaFoldDB" id="A0A564XWG8"/>
<dbReference type="PROSITE" id="PS50896">
    <property type="entry name" value="LISH"/>
    <property type="match status" value="1"/>
</dbReference>
<feature type="compositionally biased region" description="Acidic residues" evidence="2">
    <location>
        <begin position="794"/>
        <end position="816"/>
    </location>
</feature>
<proteinExistence type="inferred from homology"/>
<name>A0A564XWG8_HYMDI</name>
<dbReference type="InterPro" id="IPR043136">
    <property type="entry name" value="B30.2/SPRY_sf"/>
</dbReference>
<dbReference type="InterPro" id="IPR003877">
    <property type="entry name" value="SPRY_dom"/>
</dbReference>
<feature type="compositionally biased region" description="Basic residues" evidence="2">
    <location>
        <begin position="772"/>
        <end position="786"/>
    </location>
</feature>
<feature type="domain" description="CTLH" evidence="4">
    <location>
        <begin position="345"/>
        <end position="381"/>
    </location>
</feature>
<feature type="region of interest" description="Disordered" evidence="2">
    <location>
        <begin position="520"/>
        <end position="566"/>
    </location>
</feature>
<dbReference type="InterPro" id="IPR001870">
    <property type="entry name" value="B30.2/SPRY"/>
</dbReference>
<reference evidence="5 6" key="1">
    <citation type="submission" date="2019-07" db="EMBL/GenBank/DDBJ databases">
        <authorList>
            <person name="Jastrzebski P J."/>
            <person name="Paukszto L."/>
            <person name="Jastrzebski P J."/>
        </authorList>
    </citation>
    <scope>NUCLEOTIDE SEQUENCE [LARGE SCALE GENOMIC DNA]</scope>
    <source>
        <strain evidence="5 6">WMS-il1</strain>
    </source>
</reference>
<feature type="compositionally biased region" description="Polar residues" evidence="2">
    <location>
        <begin position="476"/>
        <end position="489"/>
    </location>
</feature>
<dbReference type="InterPro" id="IPR050618">
    <property type="entry name" value="Ubq-SigPath_Reg"/>
</dbReference>
<feature type="compositionally biased region" description="Polar residues" evidence="2">
    <location>
        <begin position="56"/>
        <end position="73"/>
    </location>
</feature>
<feature type="compositionally biased region" description="Basic residues" evidence="2">
    <location>
        <begin position="748"/>
        <end position="757"/>
    </location>
</feature>